<sequence>MKANPEAYKKAGVDLNAAEETVARLKPLARETLRPEVLNGLGGFGGLFELQKGKWNNPVLVSGTDGVGTKLKLAIEMQKHDTIGIDLVAMCVNDILVQGAEPLFFLDYLACGTLDPGKVEEIVEGICDGCHDARCALLGGETAEMPEMYASGEFDLAGFAVGAVEKDAIIDGNQIKAGDVLLGLPSSGVHSNGFSLVRKILKDSEAQLHAALSAPETETQAEPKSLGRVLLEPTLIYVRPILDLIAEFPV</sequence>
<dbReference type="InterPro" id="IPR004733">
    <property type="entry name" value="PurM_cligase"/>
</dbReference>
<dbReference type="EMBL" id="UINC01143725">
    <property type="protein sequence ID" value="SVD32816.1"/>
    <property type="molecule type" value="Genomic_DNA"/>
</dbReference>
<protein>
    <recommendedName>
        <fullName evidence="2">phosphoribosylformylglycinamidine cyclo-ligase</fullName>
        <ecNumber evidence="2">6.3.3.1</ecNumber>
    </recommendedName>
</protein>
<dbReference type="InterPro" id="IPR016188">
    <property type="entry name" value="PurM-like_N"/>
</dbReference>
<feature type="non-terminal residue" evidence="8">
    <location>
        <position position="250"/>
    </location>
</feature>
<dbReference type="Gene3D" id="3.30.1330.10">
    <property type="entry name" value="PurM-like, N-terminal domain"/>
    <property type="match status" value="1"/>
</dbReference>
<keyword evidence="3" id="KW-0436">Ligase</keyword>
<dbReference type="NCBIfam" id="TIGR00878">
    <property type="entry name" value="purM"/>
    <property type="match status" value="1"/>
</dbReference>
<reference evidence="8" key="1">
    <citation type="submission" date="2018-05" db="EMBL/GenBank/DDBJ databases">
        <authorList>
            <person name="Lanie J.A."/>
            <person name="Ng W.-L."/>
            <person name="Kazmierczak K.M."/>
            <person name="Andrzejewski T.M."/>
            <person name="Davidsen T.M."/>
            <person name="Wayne K.J."/>
            <person name="Tettelin H."/>
            <person name="Glass J.I."/>
            <person name="Rusch D."/>
            <person name="Podicherti R."/>
            <person name="Tsui H.-C.T."/>
            <person name="Winkler M.E."/>
        </authorList>
    </citation>
    <scope>NUCLEOTIDE SEQUENCE</scope>
</reference>
<dbReference type="GO" id="GO:0005524">
    <property type="term" value="F:ATP binding"/>
    <property type="evidence" value="ECO:0007669"/>
    <property type="project" value="UniProtKB-KW"/>
</dbReference>
<comment type="pathway">
    <text evidence="1">Purine metabolism; IMP biosynthesis via de novo pathway; 5-amino-1-(5-phospho-D-ribosyl)imidazole from N(2)-formyl-N(1)-(5-phospho-D-ribosyl)glycinamide: step 2/2.</text>
</comment>
<dbReference type="PANTHER" id="PTHR10520">
    <property type="entry name" value="TRIFUNCTIONAL PURINE BIOSYNTHETIC PROTEIN ADENOSINE-3-RELATED"/>
    <property type="match status" value="1"/>
</dbReference>
<keyword evidence="4" id="KW-0547">Nucleotide-binding</keyword>
<dbReference type="PANTHER" id="PTHR10520:SF12">
    <property type="entry name" value="TRIFUNCTIONAL PURINE BIOSYNTHETIC PROTEIN ADENOSINE-3"/>
    <property type="match status" value="1"/>
</dbReference>
<evidence type="ECO:0000256" key="2">
    <source>
        <dbReference type="ARBA" id="ARBA00013047"/>
    </source>
</evidence>
<dbReference type="SUPFAM" id="SSF55326">
    <property type="entry name" value="PurM N-terminal domain-like"/>
    <property type="match status" value="1"/>
</dbReference>
<dbReference type="GO" id="GO:0046084">
    <property type="term" value="P:adenine biosynthetic process"/>
    <property type="evidence" value="ECO:0007669"/>
    <property type="project" value="TreeGrafter"/>
</dbReference>
<dbReference type="AlphaFoldDB" id="A0A382UEX4"/>
<dbReference type="GO" id="GO:0004641">
    <property type="term" value="F:phosphoribosylformylglycinamidine cyclo-ligase activity"/>
    <property type="evidence" value="ECO:0007669"/>
    <property type="project" value="UniProtKB-EC"/>
</dbReference>
<dbReference type="CDD" id="cd02196">
    <property type="entry name" value="PurM"/>
    <property type="match status" value="1"/>
</dbReference>
<feature type="domain" description="PurM-like N-terminal" evidence="6">
    <location>
        <begin position="59"/>
        <end position="164"/>
    </location>
</feature>
<name>A0A382UEX4_9ZZZZ</name>
<evidence type="ECO:0000259" key="6">
    <source>
        <dbReference type="Pfam" id="PF00586"/>
    </source>
</evidence>
<organism evidence="8">
    <name type="scientific">marine metagenome</name>
    <dbReference type="NCBI Taxonomy" id="408172"/>
    <lineage>
        <taxon>unclassified sequences</taxon>
        <taxon>metagenomes</taxon>
        <taxon>ecological metagenomes</taxon>
    </lineage>
</organism>
<evidence type="ECO:0000313" key="8">
    <source>
        <dbReference type="EMBL" id="SVD32816.1"/>
    </source>
</evidence>
<gene>
    <name evidence="8" type="ORF">METZ01_LOCUS385670</name>
</gene>
<feature type="non-terminal residue" evidence="8">
    <location>
        <position position="1"/>
    </location>
</feature>
<dbReference type="GO" id="GO:0004637">
    <property type="term" value="F:phosphoribosylamine-glycine ligase activity"/>
    <property type="evidence" value="ECO:0007669"/>
    <property type="project" value="TreeGrafter"/>
</dbReference>
<accession>A0A382UEX4</accession>
<dbReference type="UniPathway" id="UPA00074">
    <property type="reaction ID" value="UER00129"/>
</dbReference>
<evidence type="ECO:0000256" key="1">
    <source>
        <dbReference type="ARBA" id="ARBA00004686"/>
    </source>
</evidence>
<keyword evidence="5" id="KW-0067">ATP-binding</keyword>
<dbReference type="FunFam" id="3.30.1330.10:FF:000001">
    <property type="entry name" value="Phosphoribosylformylglycinamidine cyclo-ligase"/>
    <property type="match status" value="1"/>
</dbReference>
<dbReference type="InterPro" id="IPR010918">
    <property type="entry name" value="PurM-like_C_dom"/>
</dbReference>
<dbReference type="EC" id="6.3.3.1" evidence="2"/>
<dbReference type="Pfam" id="PF02769">
    <property type="entry name" value="AIRS_C"/>
    <property type="match status" value="1"/>
</dbReference>
<dbReference type="Gene3D" id="3.90.650.10">
    <property type="entry name" value="PurM-like C-terminal domain"/>
    <property type="match status" value="1"/>
</dbReference>
<dbReference type="GO" id="GO:0006189">
    <property type="term" value="P:'de novo' IMP biosynthetic process"/>
    <property type="evidence" value="ECO:0007669"/>
    <property type="project" value="UniProtKB-UniPathway"/>
</dbReference>
<dbReference type="SUPFAM" id="SSF56042">
    <property type="entry name" value="PurM C-terminal domain-like"/>
    <property type="match status" value="1"/>
</dbReference>
<evidence type="ECO:0000259" key="7">
    <source>
        <dbReference type="Pfam" id="PF02769"/>
    </source>
</evidence>
<evidence type="ECO:0000256" key="4">
    <source>
        <dbReference type="ARBA" id="ARBA00022741"/>
    </source>
</evidence>
<dbReference type="InterPro" id="IPR036921">
    <property type="entry name" value="PurM-like_N_sf"/>
</dbReference>
<evidence type="ECO:0000256" key="3">
    <source>
        <dbReference type="ARBA" id="ARBA00022598"/>
    </source>
</evidence>
<evidence type="ECO:0000256" key="5">
    <source>
        <dbReference type="ARBA" id="ARBA00022840"/>
    </source>
</evidence>
<feature type="domain" description="PurM-like C-terminal" evidence="7">
    <location>
        <begin position="176"/>
        <end position="245"/>
    </location>
</feature>
<proteinExistence type="predicted"/>
<dbReference type="Pfam" id="PF00586">
    <property type="entry name" value="AIRS"/>
    <property type="match status" value="1"/>
</dbReference>
<dbReference type="InterPro" id="IPR036676">
    <property type="entry name" value="PurM-like_C_sf"/>
</dbReference>
<dbReference type="GO" id="GO:0005829">
    <property type="term" value="C:cytosol"/>
    <property type="evidence" value="ECO:0007669"/>
    <property type="project" value="TreeGrafter"/>
</dbReference>